<dbReference type="PANTHER" id="PTHR32305:SF17">
    <property type="entry name" value="TRNA NUCLEASE WAPA"/>
    <property type="match status" value="1"/>
</dbReference>
<proteinExistence type="predicted"/>
<dbReference type="Proteomes" id="UP000241736">
    <property type="component" value="Unassembled WGS sequence"/>
</dbReference>
<name>A0A2P6M5Y3_9GAMM</name>
<dbReference type="Gene3D" id="2.180.10.10">
    <property type="entry name" value="RHS repeat-associated core"/>
    <property type="match status" value="1"/>
</dbReference>
<feature type="domain" description="Teneurin-like YD-shell" evidence="2">
    <location>
        <begin position="7"/>
        <end position="265"/>
    </location>
</feature>
<sequence length="460" mass="49911">MVGGIGYDALDRLAGVVAGPAQGGNGSFAYDPLDNLRVLDQGSRQFRYHYDADNRLAQIKSPAGALLHSFGYDARGNTTSKDSGTLVFDLENRVTETRLPSYASYLYDGLGRRVRERSGNKSTYFYYSHAGSLLRTADYKTSVNTDHIYLAGSLVAARKVPQGGGVSEVTYQHTDALGTPVAFTDAAGNVTRRERMTAWGEPADGTWSNGPGYTGHQMDAASKLVYMQQRYYDPRVGRFLSVDPVPTKPNTGINFNRLWYANNNPIRFVDPDGRYVCEGEACDLTRAALEETRSALQNPENSADMNKALNDTLAFYGEEGVDNGVTVVAGSLKEGTLGTVSVYRDADAPGGMRNIVTVDIEQNNAMSKSANLRASIIAAATLVHEGVHGATQRATGYNLYIRSELNDDEIRAYTTEARFFQSIGVNPYGLLRADGSVNYEEVGRSADNSVKAACASGYCE</sequence>
<dbReference type="AlphaFoldDB" id="A0A2P6M5Y3"/>
<gene>
    <name evidence="3" type="ORF">C6N40_12905</name>
</gene>
<accession>A0A2P6M5Y3</accession>
<comment type="caution">
    <text evidence="3">The sequence shown here is derived from an EMBL/GenBank/DDBJ whole genome shotgun (WGS) entry which is preliminary data.</text>
</comment>
<dbReference type="NCBIfam" id="TIGR03696">
    <property type="entry name" value="Rhs_assc_core"/>
    <property type="match status" value="1"/>
</dbReference>
<dbReference type="InterPro" id="IPR022385">
    <property type="entry name" value="Rhs_assc_core"/>
</dbReference>
<evidence type="ECO:0000313" key="4">
    <source>
        <dbReference type="Proteomes" id="UP000241736"/>
    </source>
</evidence>
<dbReference type="Pfam" id="PF25023">
    <property type="entry name" value="TEN_YD-shell"/>
    <property type="match status" value="1"/>
</dbReference>
<reference evidence="3 4" key="1">
    <citation type="submission" date="2018-03" db="EMBL/GenBank/DDBJ databases">
        <title>Arenimonas caeni sp. nov., isolated from activated sludge.</title>
        <authorList>
            <person name="Liu H."/>
        </authorList>
    </citation>
    <scope>NUCLEOTIDE SEQUENCE [LARGE SCALE GENOMIC DNA]</scope>
    <source>
        <strain evidence="4">z29</strain>
    </source>
</reference>
<dbReference type="InterPro" id="IPR050708">
    <property type="entry name" value="T6SS_VgrG/RHS"/>
</dbReference>
<evidence type="ECO:0000256" key="1">
    <source>
        <dbReference type="ARBA" id="ARBA00022737"/>
    </source>
</evidence>
<protein>
    <recommendedName>
        <fullName evidence="2">Teneurin-like YD-shell domain-containing protein</fullName>
    </recommendedName>
</protein>
<dbReference type="OrthoDB" id="6904246at2"/>
<organism evidence="3 4">
    <name type="scientific">Arenimonas caeni</name>
    <dbReference type="NCBI Taxonomy" id="2058085"/>
    <lineage>
        <taxon>Bacteria</taxon>
        <taxon>Pseudomonadati</taxon>
        <taxon>Pseudomonadota</taxon>
        <taxon>Gammaproteobacteria</taxon>
        <taxon>Lysobacterales</taxon>
        <taxon>Lysobacteraceae</taxon>
        <taxon>Arenimonas</taxon>
    </lineage>
</organism>
<dbReference type="InterPro" id="IPR056823">
    <property type="entry name" value="TEN-like_YD-shell"/>
</dbReference>
<evidence type="ECO:0000313" key="3">
    <source>
        <dbReference type="EMBL" id="PRH81406.1"/>
    </source>
</evidence>
<dbReference type="RefSeq" id="WP_106991438.1">
    <property type="nucleotide sequence ID" value="NZ_KZ679101.1"/>
</dbReference>
<dbReference type="EMBL" id="PVLF01000025">
    <property type="protein sequence ID" value="PRH81406.1"/>
    <property type="molecule type" value="Genomic_DNA"/>
</dbReference>
<dbReference type="PANTHER" id="PTHR32305">
    <property type="match status" value="1"/>
</dbReference>
<keyword evidence="4" id="KW-1185">Reference proteome</keyword>
<evidence type="ECO:0000259" key="2">
    <source>
        <dbReference type="Pfam" id="PF25023"/>
    </source>
</evidence>
<keyword evidence="1" id="KW-0677">Repeat</keyword>